<feature type="compositionally biased region" description="Low complexity" evidence="1">
    <location>
        <begin position="174"/>
        <end position="184"/>
    </location>
</feature>
<sequence length="460" mass="48371">MEDHDAEDSLSQALEHRSSLQRELIFDWTPNGVGAEEEDDPNSNGVLGRGGGPRLGSGGVRRGPAGGLARSTPSGVAGRGRLGRSTASGLGRGSAAGQGRGAAAGQDGGAAATLDGGAAACQGRGAAAALDGGAAAGQRRAVAAGKRRAVAIGVDGGAASCEPGGKGRGRGKRASQSSQEAARSVRGRGRGQSSSSQSYRAPRSCTNNVDLNLESQLHEGHGDDDVEATSHANTKELYDKADWSFDNTRAFCELCIQEINAGNRPNGIMSTRGYKNIAEKFKIVTGLHHSRVQLKNKLDLLKGLYAFWLQLLKDTGLGWNTALGTVTASEDWWDRNTKGHSHWKQLKKGPPEHEDMLQEIFAGIVVDGSSACAPGEAFGGTDEEGFLGDDDSDAYASPTYAPRRSVPRNNSLASTATSPIKAKNQMVKVMQNIESTLAENCRIATTLVWTKNLYEIFLLI</sequence>
<dbReference type="Pfam" id="PF12776">
    <property type="entry name" value="Myb_DNA-bind_3"/>
    <property type="match status" value="1"/>
</dbReference>
<feature type="domain" description="Myb/SANT-like" evidence="2">
    <location>
        <begin position="243"/>
        <end position="335"/>
    </location>
</feature>
<feature type="compositionally biased region" description="Gly residues" evidence="1">
    <location>
        <begin position="90"/>
        <end position="108"/>
    </location>
</feature>
<name>A0A2T7E5T4_9POAL</name>
<dbReference type="STRING" id="1504633.A0A2T7E5T4"/>
<dbReference type="EMBL" id="CM009751">
    <property type="protein sequence ID" value="PUZ63193.1"/>
    <property type="molecule type" value="Genomic_DNA"/>
</dbReference>
<reference evidence="3 4" key="1">
    <citation type="submission" date="2018-04" db="EMBL/GenBank/DDBJ databases">
        <title>WGS assembly of Panicum hallii var. hallii HAL2.</title>
        <authorList>
            <person name="Lovell J."/>
            <person name="Jenkins J."/>
            <person name="Lowry D."/>
            <person name="Mamidi S."/>
            <person name="Sreedasyam A."/>
            <person name="Weng X."/>
            <person name="Barry K."/>
            <person name="Bonette J."/>
            <person name="Campitelli B."/>
            <person name="Daum C."/>
            <person name="Gordon S."/>
            <person name="Gould B."/>
            <person name="Lipzen A."/>
            <person name="MacQueen A."/>
            <person name="Palacio-Mejia J."/>
            <person name="Plott C."/>
            <person name="Shakirov E."/>
            <person name="Shu S."/>
            <person name="Yoshinaga Y."/>
            <person name="Zane M."/>
            <person name="Rokhsar D."/>
            <person name="Grimwood J."/>
            <person name="Schmutz J."/>
            <person name="Juenger T."/>
        </authorList>
    </citation>
    <scope>NUCLEOTIDE SEQUENCE [LARGE SCALE GENOMIC DNA]</scope>
    <source>
        <strain evidence="4">cv. HAL2</strain>
    </source>
</reference>
<evidence type="ECO:0000313" key="3">
    <source>
        <dbReference type="EMBL" id="PUZ63193.1"/>
    </source>
</evidence>
<accession>A0A2T7E5T4</accession>
<dbReference type="PANTHER" id="PTHR47069:SF11">
    <property type="entry name" value="OS04G0275550 PROTEIN"/>
    <property type="match status" value="1"/>
</dbReference>
<dbReference type="Gramene" id="PUZ63193">
    <property type="protein sequence ID" value="PUZ63193"/>
    <property type="gene ID" value="GQ55_3G048500"/>
</dbReference>
<dbReference type="Proteomes" id="UP000244336">
    <property type="component" value="Chromosome 3"/>
</dbReference>
<evidence type="ECO:0000313" key="4">
    <source>
        <dbReference type="Proteomes" id="UP000244336"/>
    </source>
</evidence>
<protein>
    <recommendedName>
        <fullName evidence="2">Myb/SANT-like domain-containing protein</fullName>
    </recommendedName>
</protein>
<dbReference type="PANTHER" id="PTHR47069">
    <property type="match status" value="1"/>
</dbReference>
<keyword evidence="4" id="KW-1185">Reference proteome</keyword>
<feature type="region of interest" description="Disordered" evidence="1">
    <location>
        <begin position="398"/>
        <end position="417"/>
    </location>
</feature>
<dbReference type="OrthoDB" id="693912at2759"/>
<feature type="compositionally biased region" description="Gly residues" evidence="1">
    <location>
        <begin position="47"/>
        <end position="66"/>
    </location>
</feature>
<feature type="region of interest" description="Disordered" evidence="1">
    <location>
        <begin position="28"/>
        <end position="111"/>
    </location>
</feature>
<feature type="compositionally biased region" description="Polar residues" evidence="1">
    <location>
        <begin position="407"/>
        <end position="417"/>
    </location>
</feature>
<evidence type="ECO:0000256" key="1">
    <source>
        <dbReference type="SAM" id="MobiDB-lite"/>
    </source>
</evidence>
<evidence type="ECO:0000259" key="2">
    <source>
        <dbReference type="Pfam" id="PF12776"/>
    </source>
</evidence>
<feature type="compositionally biased region" description="Low complexity" evidence="1">
    <location>
        <begin position="191"/>
        <end position="204"/>
    </location>
</feature>
<dbReference type="AlphaFoldDB" id="A0A2T7E5T4"/>
<dbReference type="InterPro" id="IPR024752">
    <property type="entry name" value="Myb/SANT-like_dom"/>
</dbReference>
<feature type="region of interest" description="Disordered" evidence="1">
    <location>
        <begin position="156"/>
        <end position="205"/>
    </location>
</feature>
<organism evidence="3 4">
    <name type="scientific">Panicum hallii var. hallii</name>
    <dbReference type="NCBI Taxonomy" id="1504633"/>
    <lineage>
        <taxon>Eukaryota</taxon>
        <taxon>Viridiplantae</taxon>
        <taxon>Streptophyta</taxon>
        <taxon>Embryophyta</taxon>
        <taxon>Tracheophyta</taxon>
        <taxon>Spermatophyta</taxon>
        <taxon>Magnoliopsida</taxon>
        <taxon>Liliopsida</taxon>
        <taxon>Poales</taxon>
        <taxon>Poaceae</taxon>
        <taxon>PACMAD clade</taxon>
        <taxon>Panicoideae</taxon>
        <taxon>Panicodae</taxon>
        <taxon>Paniceae</taxon>
        <taxon>Panicinae</taxon>
        <taxon>Panicum</taxon>
        <taxon>Panicum sect. Panicum</taxon>
    </lineage>
</organism>
<proteinExistence type="predicted"/>
<gene>
    <name evidence="3" type="ORF">GQ55_3G048500</name>
</gene>